<keyword evidence="6 10" id="KW-0808">Transferase</keyword>
<comment type="subcellular location">
    <subcellularLocation>
        <location evidence="1">Secreted</location>
    </subcellularLocation>
</comment>
<keyword evidence="7" id="KW-0548">Nucleotidyltransferase</keyword>
<evidence type="ECO:0000256" key="5">
    <source>
        <dbReference type="ARBA" id="ARBA00022676"/>
    </source>
</evidence>
<gene>
    <name evidence="11" type="ORF">MBJ925_LOCUS965</name>
    <name evidence="12" type="ORF">XDN619_LOCUS22489</name>
</gene>
<sequence>MISSYKQAIGTIKAWNGFSSASKNRSVAEAFGTNVLFIIDTNPDSRSDHSIDISSYSQFPDEQEVLIRAGRNFRIEKVEQLENANKYLIYLTII</sequence>
<evidence type="ECO:0000313" key="12">
    <source>
        <dbReference type="EMBL" id="CAF2119940.1"/>
    </source>
</evidence>
<evidence type="ECO:0000256" key="1">
    <source>
        <dbReference type="ARBA" id="ARBA00004613"/>
    </source>
</evidence>
<dbReference type="Gene3D" id="3.90.176.10">
    <property type="entry name" value="Toxin ADP-ribosyltransferase, Chain A, domain 1"/>
    <property type="match status" value="1"/>
</dbReference>
<dbReference type="Proteomes" id="UP000663887">
    <property type="component" value="Unassembled WGS sequence"/>
</dbReference>
<organism evidence="11 13">
    <name type="scientific">Rotaria magnacalcarata</name>
    <dbReference type="NCBI Taxonomy" id="392030"/>
    <lineage>
        <taxon>Eukaryota</taxon>
        <taxon>Metazoa</taxon>
        <taxon>Spiralia</taxon>
        <taxon>Gnathifera</taxon>
        <taxon>Rotifera</taxon>
        <taxon>Eurotatoria</taxon>
        <taxon>Bdelloidea</taxon>
        <taxon>Philodinida</taxon>
        <taxon>Philodinidae</taxon>
        <taxon>Rotaria</taxon>
    </lineage>
</organism>
<dbReference type="InterPro" id="IPR050999">
    <property type="entry name" value="ADP-ribosyltransferase_ARG"/>
</dbReference>
<dbReference type="Proteomes" id="UP000663824">
    <property type="component" value="Unassembled WGS sequence"/>
</dbReference>
<dbReference type="PANTHER" id="PTHR10339">
    <property type="entry name" value="ADP-RIBOSYLTRANSFERASE"/>
    <property type="match status" value="1"/>
</dbReference>
<proteinExistence type="inferred from homology"/>
<protein>
    <recommendedName>
        <fullName evidence="10">NAD(P)(+)--arginine ADP-ribosyltransferase</fullName>
        <ecNumber evidence="10">2.4.2.31</ecNumber>
    </recommendedName>
    <alternativeName>
        <fullName evidence="10">Mono(ADP-ribosyl)transferase</fullName>
    </alternativeName>
</protein>
<dbReference type="InterPro" id="IPR000768">
    <property type="entry name" value="ART"/>
</dbReference>
<evidence type="ECO:0000313" key="11">
    <source>
        <dbReference type="EMBL" id="CAF1913511.1"/>
    </source>
</evidence>
<evidence type="ECO:0000256" key="7">
    <source>
        <dbReference type="ARBA" id="ARBA00022695"/>
    </source>
</evidence>
<comment type="caution">
    <text evidence="11">The sequence shown here is derived from an EMBL/GenBank/DDBJ whole genome shotgun (WGS) entry which is preliminary data.</text>
</comment>
<keyword evidence="10" id="KW-0520">NAD</keyword>
<evidence type="ECO:0000256" key="3">
    <source>
        <dbReference type="ARBA" id="ARBA00022525"/>
    </source>
</evidence>
<evidence type="ECO:0000256" key="10">
    <source>
        <dbReference type="RuleBase" id="RU361228"/>
    </source>
</evidence>
<keyword evidence="3" id="KW-0964">Secreted</keyword>
<dbReference type="SUPFAM" id="SSF56399">
    <property type="entry name" value="ADP-ribosylation"/>
    <property type="match status" value="1"/>
</dbReference>
<accession>A0A816KLB9</accession>
<dbReference type="GO" id="GO:0016779">
    <property type="term" value="F:nucleotidyltransferase activity"/>
    <property type="evidence" value="ECO:0007669"/>
    <property type="project" value="UniProtKB-KW"/>
</dbReference>
<dbReference type="Pfam" id="PF01129">
    <property type="entry name" value="ART"/>
    <property type="match status" value="1"/>
</dbReference>
<evidence type="ECO:0000256" key="2">
    <source>
        <dbReference type="ARBA" id="ARBA00009558"/>
    </source>
</evidence>
<evidence type="ECO:0000256" key="8">
    <source>
        <dbReference type="ARBA" id="ARBA00023026"/>
    </source>
</evidence>
<comment type="catalytic activity">
    <reaction evidence="9 10">
        <text>L-arginyl-[protein] + NAD(+) = N(omega)-(ADP-D-ribosyl)-L-arginyl-[protein] + nicotinamide + H(+)</text>
        <dbReference type="Rhea" id="RHEA:19149"/>
        <dbReference type="Rhea" id="RHEA-COMP:10532"/>
        <dbReference type="Rhea" id="RHEA-COMP:15087"/>
        <dbReference type="ChEBI" id="CHEBI:15378"/>
        <dbReference type="ChEBI" id="CHEBI:17154"/>
        <dbReference type="ChEBI" id="CHEBI:29965"/>
        <dbReference type="ChEBI" id="CHEBI:57540"/>
        <dbReference type="ChEBI" id="CHEBI:142554"/>
        <dbReference type="EC" id="2.4.2.31"/>
    </reaction>
</comment>
<evidence type="ECO:0000256" key="4">
    <source>
        <dbReference type="ARBA" id="ARBA00022656"/>
    </source>
</evidence>
<comment type="similarity">
    <text evidence="2 10">Belongs to the Arg-specific ADP-ribosyltransferase family.</text>
</comment>
<dbReference type="GO" id="GO:0003950">
    <property type="term" value="F:NAD+ poly-ADP-ribosyltransferase activity"/>
    <property type="evidence" value="ECO:0007669"/>
    <property type="project" value="TreeGrafter"/>
</dbReference>
<dbReference type="EMBL" id="CAJNRE010000063">
    <property type="protein sequence ID" value="CAF1913511.1"/>
    <property type="molecule type" value="Genomic_DNA"/>
</dbReference>
<keyword evidence="5 10" id="KW-0328">Glycosyltransferase</keyword>
<evidence type="ECO:0000256" key="6">
    <source>
        <dbReference type="ARBA" id="ARBA00022679"/>
    </source>
</evidence>
<dbReference type="PROSITE" id="PS51996">
    <property type="entry name" value="TR_MART"/>
    <property type="match status" value="1"/>
</dbReference>
<name>A0A816KLB9_9BILA</name>
<reference evidence="11" key="1">
    <citation type="submission" date="2021-02" db="EMBL/GenBank/DDBJ databases">
        <authorList>
            <person name="Nowell W R."/>
        </authorList>
    </citation>
    <scope>NUCLEOTIDE SEQUENCE</scope>
</reference>
<keyword evidence="4" id="KW-0800">Toxin</keyword>
<evidence type="ECO:0000256" key="9">
    <source>
        <dbReference type="ARBA" id="ARBA00047597"/>
    </source>
</evidence>
<keyword evidence="10" id="KW-0521">NADP</keyword>
<dbReference type="EC" id="2.4.2.31" evidence="10"/>
<dbReference type="GO" id="GO:0005576">
    <property type="term" value="C:extracellular region"/>
    <property type="evidence" value="ECO:0007669"/>
    <property type="project" value="UniProtKB-SubCell"/>
</dbReference>
<dbReference type="AlphaFoldDB" id="A0A816KLB9"/>
<evidence type="ECO:0000313" key="13">
    <source>
        <dbReference type="Proteomes" id="UP000663824"/>
    </source>
</evidence>
<dbReference type="PANTHER" id="PTHR10339:SF25">
    <property type="entry name" value="SECRETED EXOENZYME S"/>
    <property type="match status" value="1"/>
</dbReference>
<dbReference type="GO" id="GO:0090729">
    <property type="term" value="F:toxin activity"/>
    <property type="evidence" value="ECO:0007669"/>
    <property type="project" value="UniProtKB-KW"/>
</dbReference>
<keyword evidence="8" id="KW-0843">Virulence</keyword>
<dbReference type="EMBL" id="CAJNRG010010182">
    <property type="protein sequence ID" value="CAF2119940.1"/>
    <property type="molecule type" value="Genomic_DNA"/>
</dbReference>